<evidence type="ECO:0000256" key="1">
    <source>
        <dbReference type="ARBA" id="ARBA00004123"/>
    </source>
</evidence>
<dbReference type="PANTHER" id="PTHR15840">
    <property type="entry name" value="CGI-121 FAMILY MEMBER"/>
    <property type="match status" value="1"/>
</dbReference>
<dbReference type="EMBL" id="CAIIXF020000005">
    <property type="protein sequence ID" value="CAH1783607.1"/>
    <property type="molecule type" value="Genomic_DNA"/>
</dbReference>
<feature type="non-terminal residue" evidence="6">
    <location>
        <position position="185"/>
    </location>
</feature>
<dbReference type="Pfam" id="PF08617">
    <property type="entry name" value="CGI-121"/>
    <property type="match status" value="1"/>
</dbReference>
<dbReference type="GO" id="GO:0005634">
    <property type="term" value="C:nucleus"/>
    <property type="evidence" value="ECO:0007669"/>
    <property type="project" value="UniProtKB-SubCell"/>
</dbReference>
<dbReference type="GO" id="GO:0000408">
    <property type="term" value="C:EKC/KEOPS complex"/>
    <property type="evidence" value="ECO:0007669"/>
    <property type="project" value="TreeGrafter"/>
</dbReference>
<dbReference type="AlphaFoldDB" id="A0A8S4NU53"/>
<comment type="subcellular location">
    <subcellularLocation>
        <location evidence="1">Nucleus</location>
    </subcellularLocation>
</comment>
<dbReference type="Proteomes" id="UP000749559">
    <property type="component" value="Unassembled WGS sequence"/>
</dbReference>
<gene>
    <name evidence="6" type="ORF">OFUS_LOCUS9933</name>
</gene>
<dbReference type="InterPro" id="IPR013926">
    <property type="entry name" value="CGI121/TPRKB"/>
</dbReference>
<keyword evidence="3" id="KW-0819">tRNA processing</keyword>
<reference evidence="6" key="1">
    <citation type="submission" date="2022-03" db="EMBL/GenBank/DDBJ databases">
        <authorList>
            <person name="Martin C."/>
        </authorList>
    </citation>
    <scope>NUCLEOTIDE SEQUENCE</scope>
</reference>
<comment type="similarity">
    <text evidence="2 5">Belongs to the CGI121/TPRKB family.</text>
</comment>
<name>A0A8S4NU53_OWEFU</name>
<dbReference type="OrthoDB" id="329139at2759"/>
<dbReference type="GO" id="GO:0002949">
    <property type="term" value="P:tRNA threonylcarbamoyladenosine modification"/>
    <property type="evidence" value="ECO:0007669"/>
    <property type="project" value="TreeGrafter"/>
</dbReference>
<comment type="caution">
    <text evidence="6">The sequence shown here is derived from an EMBL/GenBank/DDBJ whole genome shotgun (WGS) entry which is preliminary data.</text>
</comment>
<dbReference type="PANTHER" id="PTHR15840:SF10">
    <property type="entry name" value="EKC_KEOPS COMPLEX SUBUNIT TPRKB"/>
    <property type="match status" value="1"/>
</dbReference>
<evidence type="ECO:0000256" key="4">
    <source>
        <dbReference type="ARBA" id="ARBA00023242"/>
    </source>
</evidence>
<keyword evidence="4 5" id="KW-0539">Nucleus</keyword>
<keyword evidence="7" id="KW-1185">Reference proteome</keyword>
<proteinExistence type="inferred from homology"/>
<evidence type="ECO:0000313" key="7">
    <source>
        <dbReference type="Proteomes" id="UP000749559"/>
    </source>
</evidence>
<evidence type="ECO:0000256" key="3">
    <source>
        <dbReference type="ARBA" id="ARBA00022694"/>
    </source>
</evidence>
<protein>
    <recommendedName>
        <fullName evidence="8">EKC/KEOPS complex subunit TPRKB</fullName>
    </recommendedName>
</protein>
<dbReference type="NCBIfam" id="NF011465">
    <property type="entry name" value="PRK14886.1-1"/>
    <property type="match status" value="1"/>
</dbReference>
<dbReference type="SUPFAM" id="SSF143870">
    <property type="entry name" value="PF0523-like"/>
    <property type="match status" value="1"/>
</dbReference>
<dbReference type="Gene3D" id="3.30.2380.10">
    <property type="entry name" value="CGI121/TPRKB"/>
    <property type="match status" value="1"/>
</dbReference>
<accession>A0A8S4NU53</accession>
<organism evidence="6 7">
    <name type="scientific">Owenia fusiformis</name>
    <name type="common">Polychaete worm</name>
    <dbReference type="NCBI Taxonomy" id="6347"/>
    <lineage>
        <taxon>Eukaryota</taxon>
        <taxon>Metazoa</taxon>
        <taxon>Spiralia</taxon>
        <taxon>Lophotrochozoa</taxon>
        <taxon>Annelida</taxon>
        <taxon>Polychaeta</taxon>
        <taxon>Sedentaria</taxon>
        <taxon>Canalipalpata</taxon>
        <taxon>Sabellida</taxon>
        <taxon>Oweniida</taxon>
        <taxon>Oweniidae</taxon>
        <taxon>Owenia</taxon>
    </lineage>
</organism>
<evidence type="ECO:0000256" key="2">
    <source>
        <dbReference type="ARBA" id="ARBA00005546"/>
    </source>
</evidence>
<evidence type="ECO:0000256" key="5">
    <source>
        <dbReference type="RuleBase" id="RU004398"/>
    </source>
</evidence>
<evidence type="ECO:0008006" key="8">
    <source>
        <dbReference type="Google" id="ProtNLM"/>
    </source>
</evidence>
<evidence type="ECO:0000313" key="6">
    <source>
        <dbReference type="EMBL" id="CAH1783607.1"/>
    </source>
</evidence>
<sequence>TCSKIKMYFQENFPFHTEFRVAIALYKDVENSKQLRNMIMDGAVEAALIKPSQIIDKTQLLSAANIAVHLHSCNKKITRNVHSEVLYSLSPTKQITNSFKTFGIQDNDSELVAVVIHERDVDIDGILAPIDGTRIDIDEISNYTNETSIKKTYKVTEPELHIGTLLDAVLTRMATKNIISFDKKS</sequence>
<dbReference type="GO" id="GO:0005829">
    <property type="term" value="C:cytosol"/>
    <property type="evidence" value="ECO:0007669"/>
    <property type="project" value="TreeGrafter"/>
</dbReference>
<dbReference type="InterPro" id="IPR036504">
    <property type="entry name" value="CGI121/TPRKB_sf"/>
</dbReference>